<sequence>MNCDFKKGFEDRIKDIDKQISEAAQNKKWVEVAKLEAKKVELQEKIER</sequence>
<reference evidence="1 2" key="1">
    <citation type="submission" date="2013-02" db="EMBL/GenBank/DDBJ databases">
        <title>Genome sequence of Clostridium saccharoperbutylacetonicum N1-4(HMT).</title>
        <authorList>
            <person name="Poehlein A."/>
            <person name="Daniel R."/>
        </authorList>
    </citation>
    <scope>NUCLEOTIDE SEQUENCE [LARGE SCALE GENOMIC DNA]</scope>
    <source>
        <strain evidence="2">N1-4(HMT)</strain>
    </source>
</reference>
<evidence type="ECO:0000313" key="1">
    <source>
        <dbReference type="EMBL" id="AGF56446.1"/>
    </source>
</evidence>
<dbReference type="RefSeq" id="WP_015392765.1">
    <property type="nucleotide sequence ID" value="NC_020291.1"/>
</dbReference>
<name>M1MNZ0_9CLOT</name>
<dbReference type="AlphaFoldDB" id="M1MNZ0"/>
<protein>
    <submittedName>
        <fullName evidence="1">Uncharacterized protein</fullName>
    </submittedName>
</protein>
<dbReference type="HOGENOM" id="CLU_3151367_0_0_9"/>
<organism evidence="1 2">
    <name type="scientific">Clostridium saccharoperbutylacetonicum N1-4(HMT)</name>
    <dbReference type="NCBI Taxonomy" id="931276"/>
    <lineage>
        <taxon>Bacteria</taxon>
        <taxon>Bacillati</taxon>
        <taxon>Bacillota</taxon>
        <taxon>Clostridia</taxon>
        <taxon>Eubacteriales</taxon>
        <taxon>Clostridiaceae</taxon>
        <taxon>Clostridium</taxon>
    </lineage>
</organism>
<dbReference type="PATRIC" id="fig|931276.5.peg.2692"/>
<gene>
    <name evidence="1" type="ORF">Cspa_c26810</name>
</gene>
<evidence type="ECO:0000313" key="2">
    <source>
        <dbReference type="Proteomes" id="UP000011728"/>
    </source>
</evidence>
<dbReference type="KEGG" id="csr:Cspa_c26810"/>
<dbReference type="EMBL" id="CP004121">
    <property type="protein sequence ID" value="AGF56446.1"/>
    <property type="molecule type" value="Genomic_DNA"/>
</dbReference>
<keyword evidence="2" id="KW-1185">Reference proteome</keyword>
<proteinExistence type="predicted"/>
<accession>M1MNZ0</accession>
<dbReference type="Proteomes" id="UP000011728">
    <property type="component" value="Chromosome"/>
</dbReference>